<keyword evidence="5 10" id="KW-0645">Protease</keyword>
<dbReference type="Pfam" id="PF00557">
    <property type="entry name" value="Peptidase_M24"/>
    <property type="match status" value="1"/>
</dbReference>
<dbReference type="CDD" id="cd01086">
    <property type="entry name" value="MetAP1"/>
    <property type="match status" value="1"/>
</dbReference>
<comment type="caution">
    <text evidence="14">The sequence shown here is derived from an EMBL/GenBank/DDBJ whole genome shotgun (WGS) entry which is preliminary data.</text>
</comment>
<evidence type="ECO:0000259" key="13">
    <source>
        <dbReference type="Pfam" id="PF00557"/>
    </source>
</evidence>
<evidence type="ECO:0000256" key="2">
    <source>
        <dbReference type="ARBA" id="ARBA00004496"/>
    </source>
</evidence>
<keyword evidence="7" id="KW-0863">Zinc-finger</keyword>
<evidence type="ECO:0000256" key="4">
    <source>
        <dbReference type="ARBA" id="ARBA00022490"/>
    </source>
</evidence>
<dbReference type="GO" id="GO:0006508">
    <property type="term" value="P:proteolysis"/>
    <property type="evidence" value="ECO:0007669"/>
    <property type="project" value="UniProtKB-KW"/>
</dbReference>
<dbReference type="Proteomes" id="UP000710432">
    <property type="component" value="Unassembled WGS sequence"/>
</dbReference>
<proteinExistence type="inferred from homology"/>
<feature type="binding site" evidence="10">
    <location>
        <position position="493"/>
    </location>
    <ligand>
        <name>a divalent metal cation</name>
        <dbReference type="ChEBI" id="CHEBI:60240"/>
        <label>2</label>
        <note>catalytic</note>
    </ligand>
</feature>
<keyword evidence="9" id="KW-0862">Zinc</keyword>
<dbReference type="InterPro" id="IPR002467">
    <property type="entry name" value="Pept_M24A_MAP1"/>
</dbReference>
<keyword evidence="3 10" id="KW-0031">Aminopeptidase</keyword>
<feature type="chain" id="PRO_5035222150" description="Methionine aminopeptidase" evidence="12">
    <location>
        <begin position="19"/>
        <end position="621"/>
    </location>
</feature>
<dbReference type="InterPro" id="IPR000994">
    <property type="entry name" value="Pept_M24"/>
</dbReference>
<evidence type="ECO:0000313" key="15">
    <source>
        <dbReference type="Proteomes" id="UP000710432"/>
    </source>
</evidence>
<dbReference type="GO" id="GO:0004239">
    <property type="term" value="F:initiator methionyl aminopeptidase activity"/>
    <property type="evidence" value="ECO:0007669"/>
    <property type="project" value="UniProtKB-UniRule"/>
</dbReference>
<gene>
    <name evidence="14" type="ORF">LTLLF_175685</name>
</gene>
<accession>A0A8J6G4C5</accession>
<comment type="cofactor">
    <cofactor evidence="10">
        <name>Co(2+)</name>
        <dbReference type="ChEBI" id="CHEBI:48828"/>
    </cofactor>
    <cofactor evidence="10">
        <name>Zn(2+)</name>
        <dbReference type="ChEBI" id="CHEBI:29105"/>
    </cofactor>
    <cofactor evidence="10">
        <name>Mn(2+)</name>
        <dbReference type="ChEBI" id="CHEBI:29035"/>
    </cofactor>
    <cofactor evidence="10">
        <name>Fe(2+)</name>
        <dbReference type="ChEBI" id="CHEBI:29033"/>
    </cofactor>
    <text evidence="10">Binds 2 divalent metal cations per subunit. Has a high-affinity and a low affinity metal-binding site. The true nature of the physiological cofactor is under debate. The enzyme is active with cobalt, zinc, manganese or divalent iron ions. Most likely, methionine aminopeptidases function as mononuclear Fe(2+)-metalloproteases under physiological conditions, and the catalytically relevant metal-binding site has been assigned to the histidine-containing high-affinity site.</text>
</comment>
<comment type="cofactor">
    <cofactor evidence="1">
        <name>Zn(2+)</name>
        <dbReference type="ChEBI" id="CHEBI:29105"/>
    </cofactor>
</comment>
<evidence type="ECO:0000256" key="10">
    <source>
        <dbReference type="HAMAP-Rule" id="MF_03174"/>
    </source>
</evidence>
<feature type="binding site" evidence="10">
    <location>
        <position position="606"/>
    </location>
    <ligand>
        <name>a divalent metal cation</name>
        <dbReference type="ChEBI" id="CHEBI:60240"/>
        <label>2</label>
        <note>catalytic</note>
    </ligand>
</feature>
<organism evidence="14 15">
    <name type="scientific">Microtus ochrogaster</name>
    <name type="common">Prairie vole</name>
    <dbReference type="NCBI Taxonomy" id="79684"/>
    <lineage>
        <taxon>Eukaryota</taxon>
        <taxon>Metazoa</taxon>
        <taxon>Chordata</taxon>
        <taxon>Craniata</taxon>
        <taxon>Vertebrata</taxon>
        <taxon>Euteleostomi</taxon>
        <taxon>Mammalia</taxon>
        <taxon>Eutheria</taxon>
        <taxon>Euarchontoglires</taxon>
        <taxon>Glires</taxon>
        <taxon>Rodentia</taxon>
        <taxon>Myomorpha</taxon>
        <taxon>Muroidea</taxon>
        <taxon>Cricetidae</taxon>
        <taxon>Arvicolinae</taxon>
        <taxon>Microtus</taxon>
    </lineage>
</organism>
<evidence type="ECO:0000256" key="3">
    <source>
        <dbReference type="ARBA" id="ARBA00022438"/>
    </source>
</evidence>
<dbReference type="PANTHER" id="PTHR43330:SF7">
    <property type="entry name" value="METHIONINE AMINOPEPTIDASE 1"/>
    <property type="match status" value="1"/>
</dbReference>
<dbReference type="FunFam" id="3.90.230.10:FF:000010">
    <property type="entry name" value="Methionine aminopeptidase"/>
    <property type="match status" value="1"/>
</dbReference>
<dbReference type="SUPFAM" id="SSF55920">
    <property type="entry name" value="Creatinase/aminopeptidase"/>
    <property type="match status" value="1"/>
</dbReference>
<sequence length="621" mass="68092">MCAVWMCVVQVCVVQVCAVQVCAVQVFVVQVCVVHVCVVQMCAVQVCAVQVCVVQVCVVQVCMVQVCVVQMCVMQMCVVQMCVVQMCAVQVCVVQMCAVQVCVVQVCVVQVCVVQTCAVQVCAVQVCVVQVCVVQVCMVQVCVVQMCVMQMCVVQMCVVQMCAVQVCVVQMCAVQVCVVQMCAVQVCVVQMCAVQVCVVQMCAVQVCVVQMCAVQVCVVQMCAVQVCVVQMCAVQVCVVQMCAVQVCVVQMCAVQVCVVQMCAVQVCVVQMCAVQVCVVQMCAVQVCVVQVCVVQVCVVQECFKGSWATHKLLHKKAKDEKAKREVCSWTVEGDVNTDPWAGYRYTGKLRPHYPLMPTRPVPSYIQRPDYADHPLGMSESEQALKGTSQIKLLSAEDIEGMRLVCRLAREVLDIAAGMIKAGVTTEEIDHAVHLACIARNCYPSPLNYYNFPKSCCTSVNEVICHGIPDRRPLQEGDIVNVDITLYRNGYHGDLNETFFVGDVDEGARKLVQTTYECLMQAIDAVKPGVRYRELGNIIQKHAQANGFSVVRSYCGHGIHKLFHTAPNVPHYAKNKAVGVMKSGHVFTIEPMICEGKSTGRTVFSSEPTSLERFECCETEQE</sequence>
<evidence type="ECO:0000256" key="6">
    <source>
        <dbReference type="ARBA" id="ARBA00022723"/>
    </source>
</evidence>
<evidence type="ECO:0000256" key="8">
    <source>
        <dbReference type="ARBA" id="ARBA00022801"/>
    </source>
</evidence>
<dbReference type="GO" id="GO:0005829">
    <property type="term" value="C:cytosol"/>
    <property type="evidence" value="ECO:0007669"/>
    <property type="project" value="TreeGrafter"/>
</dbReference>
<comment type="catalytic activity">
    <reaction evidence="10 11">
        <text>Release of N-terminal amino acids, preferentially methionine, from peptides and arylamides.</text>
        <dbReference type="EC" id="3.4.11.18"/>
    </reaction>
</comment>
<feature type="signal peptide" evidence="12">
    <location>
        <begin position="1"/>
        <end position="18"/>
    </location>
</feature>
<protein>
    <recommendedName>
        <fullName evidence="11">Methionine aminopeptidase</fullName>
        <ecNumber evidence="11">3.4.11.18</ecNumber>
    </recommendedName>
</protein>
<feature type="binding site" evidence="10">
    <location>
        <position position="493"/>
    </location>
    <ligand>
        <name>a divalent metal cation</name>
        <dbReference type="ChEBI" id="CHEBI:60240"/>
        <label>1</label>
    </ligand>
</feature>
<dbReference type="GO" id="GO:0070006">
    <property type="term" value="F:metalloaminopeptidase activity"/>
    <property type="evidence" value="ECO:0007669"/>
    <property type="project" value="UniProtKB-UniRule"/>
</dbReference>
<keyword evidence="8 10" id="KW-0378">Hydrolase</keyword>
<keyword evidence="4" id="KW-0963">Cytoplasm</keyword>
<dbReference type="EC" id="3.4.11.18" evidence="11"/>
<dbReference type="EMBL" id="JAATJU010024350">
    <property type="protein sequence ID" value="KAH0505916.1"/>
    <property type="molecule type" value="Genomic_DNA"/>
</dbReference>
<dbReference type="NCBIfam" id="NF038108">
    <property type="entry name" value="RiPP_NF038108"/>
    <property type="match status" value="1"/>
</dbReference>
<comment type="subcellular location">
    <subcellularLocation>
        <location evidence="2">Cytoplasm</location>
    </subcellularLocation>
</comment>
<dbReference type="PANTHER" id="PTHR43330">
    <property type="entry name" value="METHIONINE AMINOPEPTIDASE"/>
    <property type="match status" value="1"/>
</dbReference>
<evidence type="ECO:0000256" key="1">
    <source>
        <dbReference type="ARBA" id="ARBA00001947"/>
    </source>
</evidence>
<dbReference type="PROSITE" id="PS00680">
    <property type="entry name" value="MAP_1"/>
    <property type="match status" value="1"/>
</dbReference>
<feature type="binding site" evidence="10">
    <location>
        <position position="556"/>
    </location>
    <ligand>
        <name>a divalent metal cation</name>
        <dbReference type="ChEBI" id="CHEBI:60240"/>
        <label>2</label>
        <note>catalytic</note>
    </ligand>
</feature>
<dbReference type="NCBIfam" id="TIGR00500">
    <property type="entry name" value="met_pdase_I"/>
    <property type="match status" value="1"/>
</dbReference>
<keyword evidence="6 10" id="KW-0479">Metal-binding</keyword>
<dbReference type="InterPro" id="IPR001714">
    <property type="entry name" value="Pept_M24_MAP"/>
</dbReference>
<feature type="binding site" evidence="10">
    <location>
        <position position="465"/>
    </location>
    <ligand>
        <name>substrate</name>
    </ligand>
</feature>
<dbReference type="Gene3D" id="3.90.230.10">
    <property type="entry name" value="Creatinase/methionine aminopeptidase superfamily"/>
    <property type="match status" value="1"/>
</dbReference>
<dbReference type="InterPro" id="IPR036005">
    <property type="entry name" value="Creatinase/aminopeptidase-like"/>
</dbReference>
<name>A0A8J6G4C5_MICOH</name>
<evidence type="ECO:0000256" key="11">
    <source>
        <dbReference type="RuleBase" id="RU003653"/>
    </source>
</evidence>
<feature type="binding site" evidence="10">
    <location>
        <position position="606"/>
    </location>
    <ligand>
        <name>a divalent metal cation</name>
        <dbReference type="ChEBI" id="CHEBI:60240"/>
        <label>1</label>
    </ligand>
</feature>
<evidence type="ECO:0000313" key="14">
    <source>
        <dbReference type="EMBL" id="KAH0505916.1"/>
    </source>
</evidence>
<evidence type="ECO:0000256" key="9">
    <source>
        <dbReference type="ARBA" id="ARBA00022833"/>
    </source>
</evidence>
<keyword evidence="12" id="KW-0732">Signal</keyword>
<feature type="binding site" evidence="10">
    <location>
        <position position="589"/>
    </location>
    <ligand>
        <name>a divalent metal cation</name>
        <dbReference type="ChEBI" id="CHEBI:60240"/>
        <label>2</label>
        <note>catalytic</note>
    </ligand>
</feature>
<evidence type="ECO:0000256" key="7">
    <source>
        <dbReference type="ARBA" id="ARBA00022771"/>
    </source>
</evidence>
<feature type="binding site" evidence="10">
    <location>
        <position position="563"/>
    </location>
    <ligand>
        <name>substrate</name>
    </ligand>
</feature>
<dbReference type="PRINTS" id="PR00599">
    <property type="entry name" value="MAPEPTIDASE"/>
</dbReference>
<evidence type="ECO:0000256" key="12">
    <source>
        <dbReference type="SAM" id="SignalP"/>
    </source>
</evidence>
<comment type="similarity">
    <text evidence="10">Belongs to the peptidase M24A family. Methionine aminopeptidase type 1 subfamily.</text>
</comment>
<dbReference type="GO" id="GO:0008270">
    <property type="term" value="F:zinc ion binding"/>
    <property type="evidence" value="ECO:0007669"/>
    <property type="project" value="UniProtKB-KW"/>
</dbReference>
<dbReference type="HAMAP" id="MF_01974">
    <property type="entry name" value="MetAP_1"/>
    <property type="match status" value="1"/>
</dbReference>
<comment type="function">
    <text evidence="11">Cotranslationally removes the N-terminal methionine from nascent proteins. The N-terminal methionine is often cleaved when the second residue in the primary sequence is small and uncharged (Met-Ala-, Cys, Gly, Pro, Ser, Thr, or Val).</text>
</comment>
<feature type="binding site" evidence="10">
    <location>
        <position position="482"/>
    </location>
    <ligand>
        <name>a divalent metal cation</name>
        <dbReference type="ChEBI" id="CHEBI:60240"/>
        <label>1</label>
    </ligand>
</feature>
<reference evidence="14" key="1">
    <citation type="submission" date="2020-03" db="EMBL/GenBank/DDBJ databases">
        <title>Studies in the Genomics of Life Span.</title>
        <authorList>
            <person name="Glass D."/>
        </authorList>
    </citation>
    <scope>NUCLEOTIDE SEQUENCE</scope>
    <source>
        <strain evidence="14">LTLLF</strain>
        <tissue evidence="14">Muscle</tissue>
    </source>
</reference>
<dbReference type="AlphaFoldDB" id="A0A8J6G4C5"/>
<evidence type="ECO:0000256" key="5">
    <source>
        <dbReference type="ARBA" id="ARBA00022670"/>
    </source>
</evidence>
<feature type="domain" description="Peptidase M24" evidence="13">
    <location>
        <begin position="399"/>
        <end position="595"/>
    </location>
</feature>